<gene>
    <name evidence="5" type="primary">ybgF</name>
    <name evidence="2" type="synonym">cpoB</name>
    <name evidence="5" type="ORF">D4A39_00335</name>
</gene>
<dbReference type="RefSeq" id="WP_119917298.1">
    <property type="nucleotide sequence ID" value="NZ_CAXGPP010000057.1"/>
</dbReference>
<dbReference type="InterPro" id="IPR032519">
    <property type="entry name" value="YbgF_tri"/>
</dbReference>
<dbReference type="Gene3D" id="1.20.5.110">
    <property type="match status" value="1"/>
</dbReference>
<keyword evidence="2" id="KW-0131">Cell cycle</keyword>
<dbReference type="HAMAP" id="MF_02066">
    <property type="entry name" value="CpoB"/>
    <property type="match status" value="1"/>
</dbReference>
<comment type="similarity">
    <text evidence="2">Belongs to the CpoB family.</text>
</comment>
<evidence type="ECO:0000256" key="2">
    <source>
        <dbReference type="HAMAP-Rule" id="MF_02066"/>
    </source>
</evidence>
<dbReference type="GO" id="GO:0070206">
    <property type="term" value="P:protein trimerization"/>
    <property type="evidence" value="ECO:0007669"/>
    <property type="project" value="InterPro"/>
</dbReference>
<evidence type="ECO:0000313" key="6">
    <source>
        <dbReference type="Proteomes" id="UP000283734"/>
    </source>
</evidence>
<feature type="domain" description="YbgF trimerisation" evidence="4">
    <location>
        <begin position="59"/>
        <end position="116"/>
    </location>
</feature>
<proteinExistence type="inferred from homology"/>
<protein>
    <recommendedName>
        <fullName evidence="2">Cell division coordinator CpoB</fullName>
    </recommendedName>
</protein>
<dbReference type="Gene3D" id="1.25.40.10">
    <property type="entry name" value="Tetratricopeptide repeat domain"/>
    <property type="match status" value="1"/>
</dbReference>
<dbReference type="Proteomes" id="UP000283734">
    <property type="component" value="Unassembled WGS sequence"/>
</dbReference>
<name>A0A418Y1G4_9GAMM</name>
<evidence type="ECO:0000313" key="5">
    <source>
        <dbReference type="EMBL" id="RJG19355.1"/>
    </source>
</evidence>
<accession>A0A418Y1G4</accession>
<comment type="function">
    <text evidence="2">Mediates coordination of peptidoglycan synthesis and outer membrane constriction during cell division.</text>
</comment>
<dbReference type="InterPro" id="IPR011990">
    <property type="entry name" value="TPR-like_helical_dom_sf"/>
</dbReference>
<evidence type="ECO:0000259" key="3">
    <source>
        <dbReference type="Pfam" id="PF13525"/>
    </source>
</evidence>
<dbReference type="InterPro" id="IPR034706">
    <property type="entry name" value="CpoB"/>
</dbReference>
<sequence length="257" mass="28420" precursor="true">MKVVNSKRLFAGALFSSLVLCAHAQGTGPLAVEDRSLPRQQAPAASPSSTAGVSTTISQDGLMVLMQQQQQFEEQIQQLNGQIEELRHELQIMKDAERERYLDLDTRINTLAEQGKTEQPDEQAEGNVDPEADRAAYKAAKDNLVRRDFDAAAKAFEGYLNDFPNGQFRAHAHFWLGQVYSNQKTPQNDKAMAQFQAVVDDYPDHSKAPTSLYALATMQARDGKVSEAKINLHKLIKQYPDASEAGKAKSLLDQLGS</sequence>
<dbReference type="SUPFAM" id="SSF48452">
    <property type="entry name" value="TPR-like"/>
    <property type="match status" value="1"/>
</dbReference>
<keyword evidence="2" id="KW-0132">Cell division</keyword>
<dbReference type="NCBIfam" id="TIGR02795">
    <property type="entry name" value="tol_pal_ybgF"/>
    <property type="match status" value="1"/>
</dbReference>
<feature type="domain" description="Outer membrane lipoprotein BamD-like" evidence="3">
    <location>
        <begin position="133"/>
        <end position="254"/>
    </location>
</feature>
<dbReference type="InterPro" id="IPR039565">
    <property type="entry name" value="BamD-like"/>
</dbReference>
<organism evidence="5 6">
    <name type="scientific">Alcanivorax profundi</name>
    <dbReference type="NCBI Taxonomy" id="2338368"/>
    <lineage>
        <taxon>Bacteria</taxon>
        <taxon>Pseudomonadati</taxon>
        <taxon>Pseudomonadota</taxon>
        <taxon>Gammaproteobacteria</taxon>
        <taxon>Oceanospirillales</taxon>
        <taxon>Alcanivoracaceae</taxon>
        <taxon>Alcanivorax</taxon>
    </lineage>
</organism>
<keyword evidence="2" id="KW-0175">Coiled coil</keyword>
<dbReference type="Pfam" id="PF16331">
    <property type="entry name" value="TolA_bind_tri"/>
    <property type="match status" value="1"/>
</dbReference>
<dbReference type="EMBL" id="QYYA01000001">
    <property type="protein sequence ID" value="RJG19355.1"/>
    <property type="molecule type" value="Genomic_DNA"/>
</dbReference>
<evidence type="ECO:0000259" key="4">
    <source>
        <dbReference type="Pfam" id="PF16331"/>
    </source>
</evidence>
<reference evidence="5 6" key="1">
    <citation type="submission" date="2018-09" db="EMBL/GenBank/DDBJ databases">
        <title>Alcanivorax profundi sp. nov., isolated from 1000 m-depth seawater of the Mariana Trench.</title>
        <authorList>
            <person name="Liu J."/>
        </authorList>
    </citation>
    <scope>NUCLEOTIDE SEQUENCE [LARGE SCALE GENOMIC DNA]</scope>
    <source>
        <strain evidence="5 6">MTEO17</strain>
    </source>
</reference>
<dbReference type="Pfam" id="PF13525">
    <property type="entry name" value="YfiO"/>
    <property type="match status" value="1"/>
</dbReference>
<comment type="subcellular location">
    <subcellularLocation>
        <location evidence="2">Periplasm</location>
    </subcellularLocation>
</comment>
<dbReference type="AlphaFoldDB" id="A0A418Y1G4"/>
<feature type="signal peptide" evidence="2">
    <location>
        <begin position="1"/>
        <end position="24"/>
    </location>
</feature>
<keyword evidence="1 2" id="KW-0732">Signal</keyword>
<keyword evidence="2" id="KW-0574">Periplasm</keyword>
<dbReference type="OrthoDB" id="9768142at2"/>
<feature type="coiled-coil region" evidence="2">
    <location>
        <begin position="62"/>
        <end position="99"/>
    </location>
</feature>
<dbReference type="GO" id="GO:0030288">
    <property type="term" value="C:outer membrane-bounded periplasmic space"/>
    <property type="evidence" value="ECO:0007669"/>
    <property type="project" value="UniProtKB-UniRule"/>
</dbReference>
<dbReference type="GO" id="GO:0043093">
    <property type="term" value="P:FtsZ-dependent cytokinesis"/>
    <property type="evidence" value="ECO:0007669"/>
    <property type="project" value="UniProtKB-UniRule"/>
</dbReference>
<comment type="caution">
    <text evidence="5">The sequence shown here is derived from an EMBL/GenBank/DDBJ whole genome shotgun (WGS) entry which is preliminary data.</text>
</comment>
<keyword evidence="6" id="KW-1185">Reference proteome</keyword>
<dbReference type="InterPro" id="IPR014162">
    <property type="entry name" value="CpoB_C"/>
</dbReference>
<evidence type="ECO:0000256" key="1">
    <source>
        <dbReference type="ARBA" id="ARBA00022729"/>
    </source>
</evidence>
<feature type="chain" id="PRO_5019597810" description="Cell division coordinator CpoB" evidence="2">
    <location>
        <begin position="25"/>
        <end position="257"/>
    </location>
</feature>